<keyword evidence="3" id="KW-1185">Reference proteome</keyword>
<reference evidence="2" key="1">
    <citation type="submission" date="2021-01" db="EMBL/GenBank/DDBJ databases">
        <title>Whole genome shotgun sequence of Virgisporangium ochraceum NBRC 16418.</title>
        <authorList>
            <person name="Komaki H."/>
            <person name="Tamura T."/>
        </authorList>
    </citation>
    <scope>NUCLEOTIDE SEQUENCE</scope>
    <source>
        <strain evidence="2">NBRC 16418</strain>
    </source>
</reference>
<dbReference type="EMBL" id="BOPH01000083">
    <property type="protein sequence ID" value="GIJ70947.1"/>
    <property type="molecule type" value="Genomic_DNA"/>
</dbReference>
<sequence>MVAFVPSDSVDPVTGLRGRWVVVRSLGSGSTRGLGGTAESGRSRPAPMRVTLPFGPWPQPLPDGSALLTTAPGAGVGAAGGDRAAPAGAATLALKLAWPTTAGRTAPQESVTRVGLPARGPPDRPG</sequence>
<evidence type="ECO:0000313" key="3">
    <source>
        <dbReference type="Proteomes" id="UP000635606"/>
    </source>
</evidence>
<organism evidence="2 3">
    <name type="scientific">Virgisporangium ochraceum</name>
    <dbReference type="NCBI Taxonomy" id="65505"/>
    <lineage>
        <taxon>Bacteria</taxon>
        <taxon>Bacillati</taxon>
        <taxon>Actinomycetota</taxon>
        <taxon>Actinomycetes</taxon>
        <taxon>Micromonosporales</taxon>
        <taxon>Micromonosporaceae</taxon>
        <taxon>Virgisporangium</taxon>
    </lineage>
</organism>
<evidence type="ECO:0000256" key="1">
    <source>
        <dbReference type="SAM" id="MobiDB-lite"/>
    </source>
</evidence>
<evidence type="ECO:0000313" key="2">
    <source>
        <dbReference type="EMBL" id="GIJ70947.1"/>
    </source>
</evidence>
<name>A0A8J4EGA9_9ACTN</name>
<gene>
    <name evidence="2" type="ORF">Voc01_058640</name>
</gene>
<protein>
    <submittedName>
        <fullName evidence="2">Uncharacterized protein</fullName>
    </submittedName>
</protein>
<accession>A0A8J4EGA9</accession>
<proteinExistence type="predicted"/>
<dbReference type="Proteomes" id="UP000635606">
    <property type="component" value="Unassembled WGS sequence"/>
</dbReference>
<feature type="region of interest" description="Disordered" evidence="1">
    <location>
        <begin position="27"/>
        <end position="47"/>
    </location>
</feature>
<feature type="region of interest" description="Disordered" evidence="1">
    <location>
        <begin position="101"/>
        <end position="126"/>
    </location>
</feature>
<dbReference type="AlphaFoldDB" id="A0A8J4EGA9"/>
<comment type="caution">
    <text evidence="2">The sequence shown here is derived from an EMBL/GenBank/DDBJ whole genome shotgun (WGS) entry which is preliminary data.</text>
</comment>